<dbReference type="PANTHER" id="PTHR45586">
    <property type="entry name" value="TPR REPEAT-CONTAINING PROTEIN PA4667"/>
    <property type="match status" value="1"/>
</dbReference>
<proteinExistence type="predicted"/>
<dbReference type="RefSeq" id="WP_167081847.1">
    <property type="nucleotide sequence ID" value="NZ_BAAADC010000001.1"/>
</dbReference>
<dbReference type="SUPFAM" id="SSF48452">
    <property type="entry name" value="TPR-like"/>
    <property type="match status" value="1"/>
</dbReference>
<keyword evidence="1" id="KW-0677">Repeat</keyword>
<keyword evidence="6" id="KW-1185">Reference proteome</keyword>
<dbReference type="EMBL" id="JAASRM010000001">
    <property type="protein sequence ID" value="NIK87879.1"/>
    <property type="molecule type" value="Genomic_DNA"/>
</dbReference>
<evidence type="ECO:0000256" key="1">
    <source>
        <dbReference type="ARBA" id="ARBA00022737"/>
    </source>
</evidence>
<reference evidence="5 6" key="1">
    <citation type="submission" date="2020-03" db="EMBL/GenBank/DDBJ databases">
        <title>Genomic Encyclopedia of Type Strains, Phase IV (KMG-IV): sequencing the most valuable type-strain genomes for metagenomic binning, comparative biology and taxonomic classification.</title>
        <authorList>
            <person name="Goeker M."/>
        </authorList>
    </citation>
    <scope>NUCLEOTIDE SEQUENCE [LARGE SCALE GENOMIC DNA]</scope>
    <source>
        <strain evidence="5 6">DSM 19867</strain>
    </source>
</reference>
<feature type="repeat" description="TPR" evidence="3">
    <location>
        <begin position="121"/>
        <end position="154"/>
    </location>
</feature>
<dbReference type="AlphaFoldDB" id="A0A846MXA8"/>
<feature type="repeat" description="TPR" evidence="3">
    <location>
        <begin position="87"/>
        <end position="120"/>
    </location>
</feature>
<dbReference type="Proteomes" id="UP000570514">
    <property type="component" value="Unassembled WGS sequence"/>
</dbReference>
<dbReference type="Gene3D" id="1.25.40.10">
    <property type="entry name" value="Tetratricopeptide repeat domain"/>
    <property type="match status" value="1"/>
</dbReference>
<evidence type="ECO:0000256" key="2">
    <source>
        <dbReference type="ARBA" id="ARBA00022803"/>
    </source>
</evidence>
<dbReference type="PANTHER" id="PTHR45586:SF1">
    <property type="entry name" value="LIPOPOLYSACCHARIDE ASSEMBLY PROTEIN B"/>
    <property type="match status" value="1"/>
</dbReference>
<dbReference type="Pfam" id="PF14559">
    <property type="entry name" value="TPR_19"/>
    <property type="match status" value="1"/>
</dbReference>
<sequence>MLRLRIERSARRPRLRLVLAGLVSGAALLGGMAYAEDKPANTKLSQAQLNDSVEGGLRQAQAARARGDLSEAVKVLSQLMLVNPDDGRIISEYGKVLVQQGRTSEALDFLKRAVQIVPNDWTLYSALGVAFDGAGDYANAKLSYEHALNLRPGEAAVLNNFALSRALAGDLIAAKAMIGQASASSKDPRVTRNEALIGGLTAAAAAPAAAAPQTAPQAKASVAAKSVAAAPTTAPRPLTGAEGAKVVMQEVPVDPKAGPVKKAAAVKTADKSLDKSAPVAAKPAKPKQGDGVPALRLSGDRL</sequence>
<name>A0A846MXA8_9PROT</name>
<evidence type="ECO:0000256" key="4">
    <source>
        <dbReference type="SAM" id="MobiDB-lite"/>
    </source>
</evidence>
<dbReference type="PROSITE" id="PS50005">
    <property type="entry name" value="TPR"/>
    <property type="match status" value="2"/>
</dbReference>
<organism evidence="5 6">
    <name type="scientific">Rhizomicrobium palustre</name>
    <dbReference type="NCBI Taxonomy" id="189966"/>
    <lineage>
        <taxon>Bacteria</taxon>
        <taxon>Pseudomonadati</taxon>
        <taxon>Pseudomonadota</taxon>
        <taxon>Alphaproteobacteria</taxon>
        <taxon>Micropepsales</taxon>
        <taxon>Micropepsaceae</taxon>
        <taxon>Rhizomicrobium</taxon>
    </lineage>
</organism>
<evidence type="ECO:0000313" key="5">
    <source>
        <dbReference type="EMBL" id="NIK87879.1"/>
    </source>
</evidence>
<evidence type="ECO:0000256" key="3">
    <source>
        <dbReference type="PROSITE-ProRule" id="PRU00339"/>
    </source>
</evidence>
<comment type="caution">
    <text evidence="5">The sequence shown here is derived from an EMBL/GenBank/DDBJ whole genome shotgun (WGS) entry which is preliminary data.</text>
</comment>
<feature type="compositionally biased region" description="Low complexity" evidence="4">
    <location>
        <begin position="253"/>
        <end position="267"/>
    </location>
</feature>
<dbReference type="InterPro" id="IPR019734">
    <property type="entry name" value="TPR_rpt"/>
</dbReference>
<feature type="region of interest" description="Disordered" evidence="4">
    <location>
        <begin position="253"/>
        <end position="302"/>
    </location>
</feature>
<accession>A0A846MXA8</accession>
<dbReference type="SMART" id="SM00028">
    <property type="entry name" value="TPR"/>
    <property type="match status" value="3"/>
</dbReference>
<dbReference type="InterPro" id="IPR051012">
    <property type="entry name" value="CellSynth/LPSAsmb/PSIAsmb"/>
</dbReference>
<protein>
    <submittedName>
        <fullName evidence="5">Flp pilus assembly protein TadD</fullName>
    </submittedName>
</protein>
<keyword evidence="2 3" id="KW-0802">TPR repeat</keyword>
<dbReference type="InterPro" id="IPR011990">
    <property type="entry name" value="TPR-like_helical_dom_sf"/>
</dbReference>
<gene>
    <name evidence="5" type="ORF">FHS83_001197</name>
</gene>
<evidence type="ECO:0000313" key="6">
    <source>
        <dbReference type="Proteomes" id="UP000570514"/>
    </source>
</evidence>